<dbReference type="EMBL" id="HACG01006466">
    <property type="protein sequence ID" value="CEK53331.1"/>
    <property type="molecule type" value="Transcribed_RNA"/>
</dbReference>
<name>A0A0B6YBX8_9EUPU</name>
<accession>A0A0B6YBX8</accession>
<reference evidence="1" key="1">
    <citation type="submission" date="2014-12" db="EMBL/GenBank/DDBJ databases">
        <title>Insight into the proteome of Arion vulgaris.</title>
        <authorList>
            <person name="Aradska J."/>
            <person name="Bulat T."/>
            <person name="Smidak R."/>
            <person name="Sarate P."/>
            <person name="Gangsoo J."/>
            <person name="Sialana F."/>
            <person name="Bilban M."/>
            <person name="Lubec G."/>
        </authorList>
    </citation>
    <scope>NUCLEOTIDE SEQUENCE</scope>
    <source>
        <tissue evidence="1">Skin</tissue>
    </source>
</reference>
<protein>
    <submittedName>
        <fullName evidence="1">Uncharacterized protein</fullName>
    </submittedName>
</protein>
<feature type="non-terminal residue" evidence="1">
    <location>
        <position position="1"/>
    </location>
</feature>
<dbReference type="AlphaFoldDB" id="A0A0B6YBX8"/>
<gene>
    <name evidence="1" type="primary">ORF19922</name>
</gene>
<organism evidence="1">
    <name type="scientific">Arion vulgaris</name>
    <dbReference type="NCBI Taxonomy" id="1028688"/>
    <lineage>
        <taxon>Eukaryota</taxon>
        <taxon>Metazoa</taxon>
        <taxon>Spiralia</taxon>
        <taxon>Lophotrochozoa</taxon>
        <taxon>Mollusca</taxon>
        <taxon>Gastropoda</taxon>
        <taxon>Heterobranchia</taxon>
        <taxon>Euthyneura</taxon>
        <taxon>Panpulmonata</taxon>
        <taxon>Eupulmonata</taxon>
        <taxon>Stylommatophora</taxon>
        <taxon>Helicina</taxon>
        <taxon>Arionoidea</taxon>
        <taxon>Arionidae</taxon>
        <taxon>Arion</taxon>
    </lineage>
</organism>
<sequence>AFEEEEDIIYLQIFHLGLAKTLQDKCYLLYTVQLFVDDLYSWRVAILTLSDGKSAGIVRWLGHCHCQVIGVMR</sequence>
<proteinExistence type="predicted"/>
<evidence type="ECO:0000313" key="1">
    <source>
        <dbReference type="EMBL" id="CEK53331.1"/>
    </source>
</evidence>